<evidence type="ECO:0000313" key="2">
    <source>
        <dbReference type="Proteomes" id="UP001164539"/>
    </source>
</evidence>
<gene>
    <name evidence="1" type="ORF">OWV82_003358</name>
</gene>
<sequence>MESLYGKLYEKYDKLKKKKLGELDEINKEQELKFLSYVSAAEELIEYLRSENDKLHAQVNNLRSEANSIRSTNNEQCVEYQKLLMEENQKNKALSEEVERLQKLLQEGISTCSKDGKNDNMQLNSPEGAPTTSRSQSSGKSKGMRRKRSREFEAGSEVVVTPGCSGQDKDTAGEAAKDISKETVSNGTLAYDQLPECCKRTFNTSGGAEIDSGPANCLFQALVEYLVGMKLSTFNQTEGTCISALHQSSGYSFSLTWIRNEAGEECELLYRVVSLGTFERVAPEWMRDVLIFSMNMCPIFFERIARVIKLHH</sequence>
<name>A0ACC1YKR8_MELAZ</name>
<comment type="caution">
    <text evidence="1">The sequence shown here is derived from an EMBL/GenBank/DDBJ whole genome shotgun (WGS) entry which is preliminary data.</text>
</comment>
<keyword evidence="2" id="KW-1185">Reference proteome</keyword>
<dbReference type="EMBL" id="CM051395">
    <property type="protein sequence ID" value="KAJ4724357.1"/>
    <property type="molecule type" value="Genomic_DNA"/>
</dbReference>
<reference evidence="1 2" key="1">
    <citation type="journal article" date="2023" name="Science">
        <title>Complex scaffold remodeling in plant triterpene biosynthesis.</title>
        <authorList>
            <person name="De La Pena R."/>
            <person name="Hodgson H."/>
            <person name="Liu J.C."/>
            <person name="Stephenson M.J."/>
            <person name="Martin A.C."/>
            <person name="Owen C."/>
            <person name="Harkess A."/>
            <person name="Leebens-Mack J."/>
            <person name="Jimenez L.E."/>
            <person name="Osbourn A."/>
            <person name="Sattely E.S."/>
        </authorList>
    </citation>
    <scope>NUCLEOTIDE SEQUENCE [LARGE SCALE GENOMIC DNA]</scope>
    <source>
        <strain evidence="2">cv. JPN11</strain>
        <tissue evidence="1">Leaf</tissue>
    </source>
</reference>
<protein>
    <submittedName>
        <fullName evidence="1">TITAN9 family protein</fullName>
    </submittedName>
</protein>
<evidence type="ECO:0000313" key="1">
    <source>
        <dbReference type="EMBL" id="KAJ4724357.1"/>
    </source>
</evidence>
<dbReference type="Proteomes" id="UP001164539">
    <property type="component" value="Chromosome 2"/>
</dbReference>
<proteinExistence type="predicted"/>
<organism evidence="1 2">
    <name type="scientific">Melia azedarach</name>
    <name type="common">Chinaberry tree</name>
    <dbReference type="NCBI Taxonomy" id="155640"/>
    <lineage>
        <taxon>Eukaryota</taxon>
        <taxon>Viridiplantae</taxon>
        <taxon>Streptophyta</taxon>
        <taxon>Embryophyta</taxon>
        <taxon>Tracheophyta</taxon>
        <taxon>Spermatophyta</taxon>
        <taxon>Magnoliopsida</taxon>
        <taxon>eudicotyledons</taxon>
        <taxon>Gunneridae</taxon>
        <taxon>Pentapetalae</taxon>
        <taxon>rosids</taxon>
        <taxon>malvids</taxon>
        <taxon>Sapindales</taxon>
        <taxon>Meliaceae</taxon>
        <taxon>Melia</taxon>
    </lineage>
</organism>
<accession>A0ACC1YKR8</accession>